<dbReference type="AlphaFoldDB" id="A0A1A8XVN0"/>
<dbReference type="Proteomes" id="UP000199169">
    <property type="component" value="Unassembled WGS sequence"/>
</dbReference>
<evidence type="ECO:0000313" key="1">
    <source>
        <dbReference type="EMBL" id="SBT09080.1"/>
    </source>
</evidence>
<reference evidence="1 2" key="1">
    <citation type="submission" date="2016-06" db="EMBL/GenBank/DDBJ databases">
        <authorList>
            <person name="Kjaerup R.B."/>
            <person name="Dalgaard T.S."/>
            <person name="Juul-Madsen H.R."/>
        </authorList>
    </citation>
    <scope>NUCLEOTIDE SEQUENCE [LARGE SCALE GENOMIC DNA]</scope>
    <source>
        <strain evidence="1">3</strain>
    </source>
</reference>
<evidence type="ECO:0000313" key="2">
    <source>
        <dbReference type="Proteomes" id="UP000199169"/>
    </source>
</evidence>
<dbReference type="STRING" id="1860102.ACCAA_670018"/>
<dbReference type="RefSeq" id="WP_186408624.1">
    <property type="nucleotide sequence ID" value="NZ_FLQX01000146.1"/>
</dbReference>
<proteinExistence type="predicted"/>
<dbReference type="EMBL" id="FLQX01000146">
    <property type="protein sequence ID" value="SBT09080.1"/>
    <property type="molecule type" value="Genomic_DNA"/>
</dbReference>
<name>A0A1A8XVN0_9PROT</name>
<keyword evidence="2" id="KW-1185">Reference proteome</keyword>
<organism evidence="1 2">
    <name type="scientific">Candidatus Accumulibacter aalborgensis</name>
    <dbReference type="NCBI Taxonomy" id="1860102"/>
    <lineage>
        <taxon>Bacteria</taxon>
        <taxon>Pseudomonadati</taxon>
        <taxon>Pseudomonadota</taxon>
        <taxon>Betaproteobacteria</taxon>
        <taxon>Candidatus Accumulibacter</taxon>
    </lineage>
</organism>
<accession>A0A1A8XVN0</accession>
<protein>
    <submittedName>
        <fullName evidence="1">Uncharacterized protein</fullName>
    </submittedName>
</protein>
<sequence>MKHRLAQNNAQGDAVAVLPVTTVPGRMVRRLTPDQRSADIKAFGREIRDSKQSAAEFLRRAGLIDDCGQLTEPYRR</sequence>
<gene>
    <name evidence="1" type="ORF">ACCAA_670018</name>
</gene>